<organism evidence="9 10">
    <name type="scientific">Sporosarcina limicola</name>
    <dbReference type="NCBI Taxonomy" id="34101"/>
    <lineage>
        <taxon>Bacteria</taxon>
        <taxon>Bacillati</taxon>
        <taxon>Bacillota</taxon>
        <taxon>Bacilli</taxon>
        <taxon>Bacillales</taxon>
        <taxon>Caryophanaceae</taxon>
        <taxon>Sporosarcina</taxon>
    </lineage>
</organism>
<evidence type="ECO:0000256" key="3">
    <source>
        <dbReference type="ARBA" id="ARBA00022475"/>
    </source>
</evidence>
<name>A0A927MJZ3_9BACL</name>
<feature type="transmembrane region" description="Helical" evidence="7">
    <location>
        <begin position="310"/>
        <end position="330"/>
    </location>
</feature>
<evidence type="ECO:0000256" key="5">
    <source>
        <dbReference type="ARBA" id="ARBA00022989"/>
    </source>
</evidence>
<dbReference type="EMBL" id="JADBEL010000001">
    <property type="protein sequence ID" value="MBE1552969.1"/>
    <property type="molecule type" value="Genomic_DNA"/>
</dbReference>
<keyword evidence="4 7" id="KW-0812">Transmembrane</keyword>
<dbReference type="InterPro" id="IPR050366">
    <property type="entry name" value="BP-dependent_transpt_permease"/>
</dbReference>
<evidence type="ECO:0000256" key="1">
    <source>
        <dbReference type="ARBA" id="ARBA00004651"/>
    </source>
</evidence>
<dbReference type="PANTHER" id="PTHR43386">
    <property type="entry name" value="OLIGOPEPTIDE TRANSPORT SYSTEM PERMEASE PROTEIN APPC"/>
    <property type="match status" value="1"/>
</dbReference>
<feature type="transmembrane region" description="Helical" evidence="7">
    <location>
        <begin position="366"/>
        <end position="385"/>
    </location>
</feature>
<dbReference type="SUPFAM" id="SSF161098">
    <property type="entry name" value="MetI-like"/>
    <property type="match status" value="1"/>
</dbReference>
<comment type="caution">
    <text evidence="9">The sequence shown here is derived from an EMBL/GenBank/DDBJ whole genome shotgun (WGS) entry which is preliminary data.</text>
</comment>
<dbReference type="Gene3D" id="1.10.3720.10">
    <property type="entry name" value="MetI-like"/>
    <property type="match status" value="1"/>
</dbReference>
<keyword evidence="3" id="KW-1003">Cell membrane</keyword>
<evidence type="ECO:0000313" key="10">
    <source>
        <dbReference type="Proteomes" id="UP000658225"/>
    </source>
</evidence>
<comment type="similarity">
    <text evidence="7">Belongs to the binding-protein-dependent transport system permease family.</text>
</comment>
<dbReference type="CDD" id="cd06261">
    <property type="entry name" value="TM_PBP2"/>
    <property type="match status" value="1"/>
</dbReference>
<dbReference type="GO" id="GO:0005886">
    <property type="term" value="C:plasma membrane"/>
    <property type="evidence" value="ECO:0007669"/>
    <property type="project" value="UniProtKB-SubCell"/>
</dbReference>
<keyword evidence="5 7" id="KW-1133">Transmembrane helix</keyword>
<feature type="transmembrane region" description="Helical" evidence="7">
    <location>
        <begin position="245"/>
        <end position="273"/>
    </location>
</feature>
<dbReference type="Pfam" id="PF12911">
    <property type="entry name" value="OppC_N"/>
    <property type="match status" value="1"/>
</dbReference>
<gene>
    <name evidence="9" type="ORF">H4683_000038</name>
</gene>
<proteinExistence type="inferred from homology"/>
<feature type="transmembrane region" description="Helical" evidence="7">
    <location>
        <begin position="56"/>
        <end position="76"/>
    </location>
</feature>
<evidence type="ECO:0000259" key="8">
    <source>
        <dbReference type="PROSITE" id="PS50928"/>
    </source>
</evidence>
<comment type="subcellular location">
    <subcellularLocation>
        <location evidence="1 7">Cell membrane</location>
        <topology evidence="1 7">Multi-pass membrane protein</topology>
    </subcellularLocation>
</comment>
<dbReference type="AlphaFoldDB" id="A0A927MJZ3"/>
<keyword evidence="6 7" id="KW-0472">Membrane</keyword>
<feature type="domain" description="ABC transmembrane type-1" evidence="8">
    <location>
        <begin position="197"/>
        <end position="386"/>
    </location>
</feature>
<evidence type="ECO:0000313" key="9">
    <source>
        <dbReference type="EMBL" id="MBE1552969.1"/>
    </source>
</evidence>
<sequence>MTEKTIENVVAKQQPSIDPTLWGKLPESEKDEKSLSHVSLTYWQDVWRRLRGNKGALFGLIIILALILFALVGPLLTNHTYDNQNLSTSNIPPRYDIYKVGEEYLYLHKNMKLYLTKSNGEIIRVLEKDKEDMIKKQLIYTVGNGTAIIDYSTKNTLVLTDENGKVFGEHKNVSNKTNLLGTDHLGRDLLTRIMYGARVSLLVAVVAALVNFLIGMMYGGIAGFFGGKVDNIMMRIVDIISIIPLTLYVILIMVVLNSGLLSIIIALGSVYWVDMARVVRGQMLSLKEEEFVYAAKTIGTKPLKIITTHLLPNAMGAIIVTLTMLIPSAIFMEAFMSFIGLGVTAPMASWGTLCNEALESIRSFSYQLFFPAIAICITMIAFNLIGDGLRDALDPKLRK</sequence>
<evidence type="ECO:0000256" key="4">
    <source>
        <dbReference type="ARBA" id="ARBA00022692"/>
    </source>
</evidence>
<evidence type="ECO:0000256" key="2">
    <source>
        <dbReference type="ARBA" id="ARBA00022448"/>
    </source>
</evidence>
<dbReference type="GO" id="GO:0055085">
    <property type="term" value="P:transmembrane transport"/>
    <property type="evidence" value="ECO:0007669"/>
    <property type="project" value="InterPro"/>
</dbReference>
<protein>
    <submittedName>
        <fullName evidence="9">Oligopeptide transport system permease protein</fullName>
    </submittedName>
</protein>
<dbReference type="Pfam" id="PF00528">
    <property type="entry name" value="BPD_transp_1"/>
    <property type="match status" value="1"/>
</dbReference>
<dbReference type="RefSeq" id="WP_192596815.1">
    <property type="nucleotide sequence ID" value="NZ_JADBEL010000001.1"/>
</dbReference>
<dbReference type="PANTHER" id="PTHR43386:SF22">
    <property type="entry name" value="OLIGOPEPTIDE TRANSPORT SYSTEM PERMEASE PROTEIN OPPC"/>
    <property type="match status" value="1"/>
</dbReference>
<dbReference type="Proteomes" id="UP000658225">
    <property type="component" value="Unassembled WGS sequence"/>
</dbReference>
<evidence type="ECO:0000256" key="6">
    <source>
        <dbReference type="ARBA" id="ARBA00023136"/>
    </source>
</evidence>
<feature type="transmembrane region" description="Helical" evidence="7">
    <location>
        <begin position="199"/>
        <end position="225"/>
    </location>
</feature>
<evidence type="ECO:0000256" key="7">
    <source>
        <dbReference type="RuleBase" id="RU363032"/>
    </source>
</evidence>
<keyword evidence="10" id="KW-1185">Reference proteome</keyword>
<dbReference type="InterPro" id="IPR035906">
    <property type="entry name" value="MetI-like_sf"/>
</dbReference>
<dbReference type="PROSITE" id="PS50928">
    <property type="entry name" value="ABC_TM1"/>
    <property type="match status" value="1"/>
</dbReference>
<reference evidence="9" key="1">
    <citation type="submission" date="2020-10" db="EMBL/GenBank/DDBJ databases">
        <title>Genomic Encyclopedia of Type Strains, Phase IV (KMG-IV): sequencing the most valuable type-strain genomes for metagenomic binning, comparative biology and taxonomic classification.</title>
        <authorList>
            <person name="Goeker M."/>
        </authorList>
    </citation>
    <scope>NUCLEOTIDE SEQUENCE</scope>
    <source>
        <strain evidence="9">DSM 13886</strain>
    </source>
</reference>
<keyword evidence="2 7" id="KW-0813">Transport</keyword>
<dbReference type="InterPro" id="IPR000515">
    <property type="entry name" value="MetI-like"/>
</dbReference>
<accession>A0A927MJZ3</accession>
<dbReference type="InterPro" id="IPR025966">
    <property type="entry name" value="OppC_N"/>
</dbReference>